<feature type="domain" description="Rab-GAP TBC" evidence="5">
    <location>
        <begin position="438"/>
        <end position="662"/>
    </location>
</feature>
<dbReference type="EMBL" id="ML119662">
    <property type="protein sequence ID" value="RPA83754.1"/>
    <property type="molecule type" value="Genomic_DNA"/>
</dbReference>
<dbReference type="SMART" id="SM00164">
    <property type="entry name" value="TBC"/>
    <property type="match status" value="1"/>
</dbReference>
<evidence type="ECO:0000259" key="5">
    <source>
        <dbReference type="PROSITE" id="PS50086"/>
    </source>
</evidence>
<evidence type="ECO:0000256" key="1">
    <source>
        <dbReference type="ARBA" id="ARBA00022468"/>
    </source>
</evidence>
<dbReference type="SUPFAM" id="SSF47923">
    <property type="entry name" value="Ypt/Rab-GAP domain of gyp1p"/>
    <property type="match status" value="2"/>
</dbReference>
<dbReference type="PANTHER" id="PTHR22957">
    <property type="entry name" value="TBC1 DOMAIN FAMILY MEMBER GTPASE-ACTIVATING PROTEIN"/>
    <property type="match status" value="1"/>
</dbReference>
<dbReference type="PROSITE" id="PS50086">
    <property type="entry name" value="TBC_RABGAP"/>
    <property type="match status" value="1"/>
</dbReference>
<name>A0A3N4IQ85_ASCIM</name>
<dbReference type="OrthoDB" id="10264062at2759"/>
<keyword evidence="7" id="KW-1185">Reference proteome</keyword>
<dbReference type="FunFam" id="1.10.8.270:FF:000032">
    <property type="entry name" value="GTPase activating protein (Gyp7)"/>
    <property type="match status" value="1"/>
</dbReference>
<protein>
    <recommendedName>
        <fullName evidence="2">GTPase-activating protein GYP7</fullName>
    </recommendedName>
    <alternativeName>
        <fullName evidence="3">GAP for YPT7</fullName>
    </alternativeName>
</protein>
<dbReference type="FunFam" id="1.10.472.80:FF:000005">
    <property type="entry name" value="TBC1 domain family member 15"/>
    <property type="match status" value="1"/>
</dbReference>
<dbReference type="STRING" id="1160509.A0A3N4IQ85"/>
<gene>
    <name evidence="6" type="ORF">BJ508DRAFT_413105</name>
</gene>
<dbReference type="AlphaFoldDB" id="A0A3N4IQ85"/>
<dbReference type="GO" id="GO:0005737">
    <property type="term" value="C:cytoplasm"/>
    <property type="evidence" value="ECO:0007669"/>
    <property type="project" value="UniProtKB-ARBA"/>
</dbReference>
<dbReference type="Proteomes" id="UP000275078">
    <property type="component" value="Unassembled WGS sequence"/>
</dbReference>
<dbReference type="Gene3D" id="1.10.472.80">
    <property type="entry name" value="Ypt/Rab-GAP domain of gyp1p, domain 3"/>
    <property type="match status" value="1"/>
</dbReference>
<feature type="compositionally biased region" description="Basic and acidic residues" evidence="4">
    <location>
        <begin position="257"/>
        <end position="270"/>
    </location>
</feature>
<dbReference type="Pfam" id="PF00566">
    <property type="entry name" value="RabGAP-TBC"/>
    <property type="match status" value="1"/>
</dbReference>
<evidence type="ECO:0000256" key="3">
    <source>
        <dbReference type="ARBA" id="ARBA00082648"/>
    </source>
</evidence>
<evidence type="ECO:0000256" key="4">
    <source>
        <dbReference type="SAM" id="MobiDB-lite"/>
    </source>
</evidence>
<dbReference type="InterPro" id="IPR000195">
    <property type="entry name" value="Rab-GAP-TBC_dom"/>
</dbReference>
<organism evidence="6 7">
    <name type="scientific">Ascobolus immersus RN42</name>
    <dbReference type="NCBI Taxonomy" id="1160509"/>
    <lineage>
        <taxon>Eukaryota</taxon>
        <taxon>Fungi</taxon>
        <taxon>Dikarya</taxon>
        <taxon>Ascomycota</taxon>
        <taxon>Pezizomycotina</taxon>
        <taxon>Pezizomycetes</taxon>
        <taxon>Pezizales</taxon>
        <taxon>Ascobolaceae</taxon>
        <taxon>Ascobolus</taxon>
    </lineage>
</organism>
<evidence type="ECO:0000313" key="7">
    <source>
        <dbReference type="Proteomes" id="UP000275078"/>
    </source>
</evidence>
<dbReference type="Gene3D" id="1.10.8.270">
    <property type="entry name" value="putative rabgap domain of human tbc1 domain family member 14 like domains"/>
    <property type="match status" value="1"/>
</dbReference>
<keyword evidence="1" id="KW-0343">GTPase activation</keyword>
<proteinExistence type="predicted"/>
<feature type="region of interest" description="Disordered" evidence="4">
    <location>
        <begin position="737"/>
        <end position="803"/>
    </location>
</feature>
<feature type="region of interest" description="Disordered" evidence="4">
    <location>
        <begin position="251"/>
        <end position="275"/>
    </location>
</feature>
<sequence>MSAPAGSGKGKQIVYTPPGSPSPPGSLHDLSDYDESEYNTITHTSSGRGVKLLHTKSKVYVHPTRNAKDNIPGFIALVQQKPPPSASSSSTSFASSTIPVHSLLLAWLPESQLGNAYSTYVKVDLIDDSSDTRETYLVPPPPAVSTSASATGTYAFAVPVDQIYSLILRPPNSGWTFGSLIINTKNGDSFPALFFHDKECASTIEQTRKRIRNFDPFGEDGNQFWGGEEVLRWMKKYARVEHSRLERDTYLVEPQSSDEKPWVPKPKDPQDNFAGSSANIKAPNVANIFAGGFDKVFKEVKWNVLERLSRVTNLTRQTAAEIADSPNVPPQLRRLLKTPEVAALQDEFDSARIYLARWAMAIAEQADKEKRKTVWSSSDVMRMEDSELGQFEILDIAVSRDTRDRKPLTLKEWNSWLDKDGKLTRRVDDVKERIFHDALDPGARKEIWLWLLGIYPWDSTLDERKAIMASRRDEYVRLKANWWNELPAKLKDEHFIDQKNRIEKDVHRTDRTVPIFAGENCPHPDPDSPFAEVGTNEHLEQMKDMLITYNEYNTTLGYVQGMSDLLAPIYAVMQDDAMAFWAFCQFMKQMERNFLRDQSGMRNQLVTIDHLVQLMDPKLYLHLKAADSADFFFLFRMLLIWFKREFAWEDVLVLWETLWTNFYSSQFVLFIALALLEKHRNVVMNNLTGFDTVLKYFNELSGTIDLTDTRIRAEHLFKQFEKKVEYTDRKSVQQRETESISWKSLTSVPGTPATPNSTSAAPVGAPPTPASRPGPRPGQRAATSAAIPGAAQKKNEELPTISPELRKLLSREVITAEGQL</sequence>
<evidence type="ECO:0000256" key="2">
    <source>
        <dbReference type="ARBA" id="ARBA00072091"/>
    </source>
</evidence>
<dbReference type="GO" id="GO:0005096">
    <property type="term" value="F:GTPase activator activity"/>
    <property type="evidence" value="ECO:0007669"/>
    <property type="project" value="UniProtKB-KW"/>
</dbReference>
<feature type="region of interest" description="Disordered" evidence="4">
    <location>
        <begin position="1"/>
        <end position="33"/>
    </location>
</feature>
<reference evidence="6 7" key="1">
    <citation type="journal article" date="2018" name="Nat. Ecol. Evol.">
        <title>Pezizomycetes genomes reveal the molecular basis of ectomycorrhizal truffle lifestyle.</title>
        <authorList>
            <person name="Murat C."/>
            <person name="Payen T."/>
            <person name="Noel B."/>
            <person name="Kuo A."/>
            <person name="Morin E."/>
            <person name="Chen J."/>
            <person name="Kohler A."/>
            <person name="Krizsan K."/>
            <person name="Balestrini R."/>
            <person name="Da Silva C."/>
            <person name="Montanini B."/>
            <person name="Hainaut M."/>
            <person name="Levati E."/>
            <person name="Barry K.W."/>
            <person name="Belfiori B."/>
            <person name="Cichocki N."/>
            <person name="Clum A."/>
            <person name="Dockter R.B."/>
            <person name="Fauchery L."/>
            <person name="Guy J."/>
            <person name="Iotti M."/>
            <person name="Le Tacon F."/>
            <person name="Lindquist E.A."/>
            <person name="Lipzen A."/>
            <person name="Malagnac F."/>
            <person name="Mello A."/>
            <person name="Molinier V."/>
            <person name="Miyauchi S."/>
            <person name="Poulain J."/>
            <person name="Riccioni C."/>
            <person name="Rubini A."/>
            <person name="Sitrit Y."/>
            <person name="Splivallo R."/>
            <person name="Traeger S."/>
            <person name="Wang M."/>
            <person name="Zifcakova L."/>
            <person name="Wipf D."/>
            <person name="Zambonelli A."/>
            <person name="Paolocci F."/>
            <person name="Nowrousian M."/>
            <person name="Ottonello S."/>
            <person name="Baldrian P."/>
            <person name="Spatafora J.W."/>
            <person name="Henrissat B."/>
            <person name="Nagy L.G."/>
            <person name="Aury J.M."/>
            <person name="Wincker P."/>
            <person name="Grigoriev I.V."/>
            <person name="Bonfante P."/>
            <person name="Martin F.M."/>
        </authorList>
    </citation>
    <scope>NUCLEOTIDE SEQUENCE [LARGE SCALE GENOMIC DNA]</scope>
    <source>
        <strain evidence="6 7">RN42</strain>
    </source>
</reference>
<dbReference type="PANTHER" id="PTHR22957:SF502">
    <property type="entry name" value="SMALL G PROTEIN SIGNALING MODULATOR 2-RELATED"/>
    <property type="match status" value="1"/>
</dbReference>
<accession>A0A3N4IQ85</accession>
<feature type="compositionally biased region" description="Polar residues" evidence="4">
    <location>
        <begin position="739"/>
        <end position="760"/>
    </location>
</feature>
<feature type="compositionally biased region" description="Pro residues" evidence="4">
    <location>
        <begin position="764"/>
        <end position="776"/>
    </location>
</feature>
<evidence type="ECO:0000313" key="6">
    <source>
        <dbReference type="EMBL" id="RPA83754.1"/>
    </source>
</evidence>
<dbReference type="InterPro" id="IPR035969">
    <property type="entry name" value="Rab-GAP_TBC_sf"/>
</dbReference>